<gene>
    <name evidence="2" type="ORF">PLEPLA_LOCUS16360</name>
</gene>
<organism evidence="2 3">
    <name type="scientific">Pleuronectes platessa</name>
    <name type="common">European plaice</name>
    <dbReference type="NCBI Taxonomy" id="8262"/>
    <lineage>
        <taxon>Eukaryota</taxon>
        <taxon>Metazoa</taxon>
        <taxon>Chordata</taxon>
        <taxon>Craniata</taxon>
        <taxon>Vertebrata</taxon>
        <taxon>Euteleostomi</taxon>
        <taxon>Actinopterygii</taxon>
        <taxon>Neopterygii</taxon>
        <taxon>Teleostei</taxon>
        <taxon>Neoteleostei</taxon>
        <taxon>Acanthomorphata</taxon>
        <taxon>Carangaria</taxon>
        <taxon>Pleuronectiformes</taxon>
        <taxon>Pleuronectoidei</taxon>
        <taxon>Pleuronectidae</taxon>
        <taxon>Pleuronectes</taxon>
    </lineage>
</organism>
<keyword evidence="3" id="KW-1185">Reference proteome</keyword>
<comment type="caution">
    <text evidence="2">The sequence shown here is derived from an EMBL/GenBank/DDBJ whole genome shotgun (WGS) entry which is preliminary data.</text>
</comment>
<feature type="compositionally biased region" description="Basic residues" evidence="1">
    <location>
        <begin position="1"/>
        <end position="18"/>
    </location>
</feature>
<evidence type="ECO:0000256" key="1">
    <source>
        <dbReference type="SAM" id="MobiDB-lite"/>
    </source>
</evidence>
<name>A0A9N7UAT4_PLEPL</name>
<evidence type="ECO:0000313" key="2">
    <source>
        <dbReference type="EMBL" id="CAB1428394.1"/>
    </source>
</evidence>
<dbReference type="AlphaFoldDB" id="A0A9N7UAT4"/>
<evidence type="ECO:0000313" key="3">
    <source>
        <dbReference type="Proteomes" id="UP001153269"/>
    </source>
</evidence>
<feature type="compositionally biased region" description="Basic and acidic residues" evidence="1">
    <location>
        <begin position="40"/>
        <end position="85"/>
    </location>
</feature>
<sequence>MRHRKRKGRTVQRKKTKRKQIEETIYQARKNRISSQKPMAQERSRKGKEGHEAEEGRRHSGRETRIDREEEKIEERRKKYEKMRWGGEESGLFERTGVEFNMPEKREKIAEKGGEAASGIALRLS</sequence>
<accession>A0A9N7UAT4</accession>
<proteinExistence type="predicted"/>
<reference evidence="2" key="1">
    <citation type="submission" date="2020-03" db="EMBL/GenBank/DDBJ databases">
        <authorList>
            <person name="Weist P."/>
        </authorList>
    </citation>
    <scope>NUCLEOTIDE SEQUENCE</scope>
</reference>
<protein>
    <submittedName>
        <fullName evidence="2">Uncharacterized protein</fullName>
    </submittedName>
</protein>
<dbReference type="EMBL" id="CADEAL010001048">
    <property type="protein sequence ID" value="CAB1428394.1"/>
    <property type="molecule type" value="Genomic_DNA"/>
</dbReference>
<dbReference type="Proteomes" id="UP001153269">
    <property type="component" value="Unassembled WGS sequence"/>
</dbReference>
<feature type="region of interest" description="Disordered" evidence="1">
    <location>
        <begin position="1"/>
        <end position="85"/>
    </location>
</feature>